<dbReference type="GO" id="GO:0005829">
    <property type="term" value="C:cytosol"/>
    <property type="evidence" value="ECO:0007669"/>
    <property type="project" value="TreeGrafter"/>
</dbReference>
<evidence type="ECO:0000256" key="4">
    <source>
        <dbReference type="ARBA" id="ARBA00022679"/>
    </source>
</evidence>
<dbReference type="GO" id="GO:0003723">
    <property type="term" value="F:RNA binding"/>
    <property type="evidence" value="ECO:0007669"/>
    <property type="project" value="InterPro"/>
</dbReference>
<keyword evidence="3 8" id="KW-0641">Proline biosynthesis</keyword>
<dbReference type="InterPro" id="IPR011529">
    <property type="entry name" value="Glu_5kinase"/>
</dbReference>
<dbReference type="UniPathway" id="UPA00098">
    <property type="reaction ID" value="UER00359"/>
</dbReference>
<accession>A0A8G2F4N5</accession>
<feature type="binding site" evidence="8">
    <location>
        <position position="46"/>
    </location>
    <ligand>
        <name>ATP</name>
        <dbReference type="ChEBI" id="CHEBI:30616"/>
    </ligand>
</feature>
<dbReference type="PANTHER" id="PTHR43654">
    <property type="entry name" value="GLUTAMATE 5-KINASE"/>
    <property type="match status" value="1"/>
</dbReference>
<comment type="similarity">
    <text evidence="8">Belongs to the glutamate 5-kinase family.</text>
</comment>
<dbReference type="InterPro" id="IPR015947">
    <property type="entry name" value="PUA-like_sf"/>
</dbReference>
<name>A0A8G2F4N5_9PROT</name>
<feature type="compositionally biased region" description="Gly residues" evidence="9">
    <location>
        <begin position="17"/>
        <end position="26"/>
    </location>
</feature>
<dbReference type="CDD" id="cd04242">
    <property type="entry name" value="AAK_G5K_ProB"/>
    <property type="match status" value="1"/>
</dbReference>
<keyword evidence="1 8" id="KW-0963">Cytoplasm</keyword>
<evidence type="ECO:0000256" key="6">
    <source>
        <dbReference type="ARBA" id="ARBA00022777"/>
    </source>
</evidence>
<evidence type="ECO:0000313" key="11">
    <source>
        <dbReference type="EMBL" id="SDG23821.1"/>
    </source>
</evidence>
<feature type="binding site" evidence="8">
    <location>
        <position position="186"/>
    </location>
    <ligand>
        <name>substrate</name>
    </ligand>
</feature>
<comment type="caution">
    <text evidence="11">The sequence shown here is derived from an EMBL/GenBank/DDBJ whole genome shotgun (WGS) entry which is preliminary data.</text>
</comment>
<dbReference type="InterPro" id="IPR005715">
    <property type="entry name" value="Glu_5kinase/COase_Synthase"/>
</dbReference>
<keyword evidence="2 8" id="KW-0028">Amino-acid biosynthesis</keyword>
<dbReference type="Proteomes" id="UP000198615">
    <property type="component" value="Unassembled WGS sequence"/>
</dbReference>
<keyword evidence="6 8" id="KW-0418">Kinase</keyword>
<dbReference type="GO" id="GO:0004349">
    <property type="term" value="F:glutamate 5-kinase activity"/>
    <property type="evidence" value="ECO:0007669"/>
    <property type="project" value="UniProtKB-UniRule"/>
</dbReference>
<feature type="compositionally biased region" description="Low complexity" evidence="9">
    <location>
        <begin position="1"/>
        <end position="16"/>
    </location>
</feature>
<feature type="binding site" evidence="8">
    <location>
        <begin position="248"/>
        <end position="254"/>
    </location>
    <ligand>
        <name>ATP</name>
        <dbReference type="ChEBI" id="CHEBI:30616"/>
    </ligand>
</feature>
<evidence type="ECO:0000256" key="7">
    <source>
        <dbReference type="ARBA" id="ARBA00022840"/>
    </source>
</evidence>
<evidence type="ECO:0000313" key="12">
    <source>
        <dbReference type="Proteomes" id="UP000198615"/>
    </source>
</evidence>
<feature type="domain" description="PUA" evidence="10">
    <location>
        <begin position="318"/>
        <end position="400"/>
    </location>
</feature>
<dbReference type="Pfam" id="PF01472">
    <property type="entry name" value="PUA"/>
    <property type="match status" value="1"/>
</dbReference>
<keyword evidence="12" id="KW-1185">Reference proteome</keyword>
<dbReference type="InterPro" id="IPR001057">
    <property type="entry name" value="Glu/AcGlu_kinase"/>
</dbReference>
<comment type="pathway">
    <text evidence="8">Amino-acid biosynthesis; L-proline biosynthesis; L-glutamate 5-semialdehyde from L-glutamate: step 1/2.</text>
</comment>
<dbReference type="Gene3D" id="2.30.130.10">
    <property type="entry name" value="PUA domain"/>
    <property type="match status" value="1"/>
</dbReference>
<dbReference type="FunFam" id="2.30.130.10:FF:000007">
    <property type="entry name" value="Glutamate 5-kinase"/>
    <property type="match status" value="1"/>
</dbReference>
<dbReference type="GO" id="GO:0005524">
    <property type="term" value="F:ATP binding"/>
    <property type="evidence" value="ECO:0007669"/>
    <property type="project" value="UniProtKB-KW"/>
</dbReference>
<feature type="binding site" evidence="8">
    <location>
        <position position="87"/>
    </location>
    <ligand>
        <name>substrate</name>
    </ligand>
</feature>
<dbReference type="InterPro" id="IPR036974">
    <property type="entry name" value="PUA_sf"/>
</dbReference>
<dbReference type="PROSITE" id="PS50890">
    <property type="entry name" value="PUA"/>
    <property type="match status" value="1"/>
</dbReference>
<evidence type="ECO:0000256" key="2">
    <source>
        <dbReference type="ARBA" id="ARBA00022605"/>
    </source>
</evidence>
<dbReference type="OrthoDB" id="9804434at2"/>
<feature type="binding site" evidence="8">
    <location>
        <position position="174"/>
    </location>
    <ligand>
        <name>substrate</name>
    </ligand>
</feature>
<dbReference type="SUPFAM" id="SSF53633">
    <property type="entry name" value="Carbamate kinase-like"/>
    <property type="match status" value="1"/>
</dbReference>
<evidence type="ECO:0000259" key="10">
    <source>
        <dbReference type="SMART" id="SM00359"/>
    </source>
</evidence>
<keyword evidence="7 8" id="KW-0067">ATP-binding</keyword>
<dbReference type="InterPro" id="IPR041739">
    <property type="entry name" value="G5K_ProB"/>
</dbReference>
<feature type="region of interest" description="Disordered" evidence="9">
    <location>
        <begin position="1"/>
        <end position="35"/>
    </location>
</feature>
<dbReference type="AlphaFoldDB" id="A0A8G2F4N5"/>
<dbReference type="InterPro" id="IPR001048">
    <property type="entry name" value="Asp/Glu/Uridylate_kinase"/>
</dbReference>
<dbReference type="NCBIfam" id="TIGR01027">
    <property type="entry name" value="proB"/>
    <property type="match status" value="1"/>
</dbReference>
<dbReference type="Pfam" id="PF00696">
    <property type="entry name" value="AA_kinase"/>
    <property type="match status" value="1"/>
</dbReference>
<dbReference type="SMART" id="SM00359">
    <property type="entry name" value="PUA"/>
    <property type="match status" value="1"/>
</dbReference>
<keyword evidence="5 8" id="KW-0547">Nucleotide-binding</keyword>
<dbReference type="PIRSF" id="PIRSF000729">
    <property type="entry name" value="GK"/>
    <property type="match status" value="1"/>
</dbReference>
<dbReference type="PANTHER" id="PTHR43654:SF1">
    <property type="entry name" value="ISOPENTENYL PHOSPHATE KINASE"/>
    <property type="match status" value="1"/>
</dbReference>
<comment type="catalytic activity">
    <reaction evidence="8">
        <text>L-glutamate + ATP = L-glutamyl 5-phosphate + ADP</text>
        <dbReference type="Rhea" id="RHEA:14877"/>
        <dbReference type="ChEBI" id="CHEBI:29985"/>
        <dbReference type="ChEBI" id="CHEBI:30616"/>
        <dbReference type="ChEBI" id="CHEBI:58274"/>
        <dbReference type="ChEBI" id="CHEBI:456216"/>
        <dbReference type="EC" id="2.7.2.11"/>
    </reaction>
</comment>
<dbReference type="CDD" id="cd21157">
    <property type="entry name" value="PUA_G5K"/>
    <property type="match status" value="1"/>
</dbReference>
<dbReference type="Gene3D" id="3.40.1160.10">
    <property type="entry name" value="Acetylglutamate kinase-like"/>
    <property type="match status" value="2"/>
</dbReference>
<dbReference type="InterPro" id="IPR036393">
    <property type="entry name" value="AceGlu_kinase-like_sf"/>
</dbReference>
<organism evidence="11 12">
    <name type="scientific">Thalassobaculum litoreum DSM 18839</name>
    <dbReference type="NCBI Taxonomy" id="1123362"/>
    <lineage>
        <taxon>Bacteria</taxon>
        <taxon>Pseudomonadati</taxon>
        <taxon>Pseudomonadota</taxon>
        <taxon>Alphaproteobacteria</taxon>
        <taxon>Rhodospirillales</taxon>
        <taxon>Thalassobaculaceae</taxon>
        <taxon>Thalassobaculum</taxon>
    </lineage>
</organism>
<evidence type="ECO:0000256" key="8">
    <source>
        <dbReference type="HAMAP-Rule" id="MF_00456"/>
    </source>
</evidence>
<dbReference type="PRINTS" id="PR00474">
    <property type="entry name" value="GLU5KINASE"/>
</dbReference>
<dbReference type="PROSITE" id="PS00902">
    <property type="entry name" value="GLUTAMATE_5_KINASE"/>
    <property type="match status" value="1"/>
</dbReference>
<protein>
    <recommendedName>
        <fullName evidence="8">Glutamate 5-kinase</fullName>
        <ecNumber evidence="8">2.7.2.11</ecNumber>
    </recommendedName>
    <alternativeName>
        <fullName evidence="8">Gamma-glutamyl kinase</fullName>
        <shortName evidence="8">GK</shortName>
    </alternativeName>
</protein>
<evidence type="ECO:0000256" key="5">
    <source>
        <dbReference type="ARBA" id="ARBA00022741"/>
    </source>
</evidence>
<sequence length="419" mass="44021">MDTLTAKTGTRAAAKGPGNGARGGADSGAEGSAPHRIDESRRLVIKIGSALLVDEETGSVRRAWLDALADDIAELRRAGVEVLVVSSGAIALGRRHLGIDQVRPKLEEKQAAAATGQILLAHAYQEALARHHLTVAQILLSPDDTEQRRRHLNARATINTLLALGAVPVINENDTVATAEIRFGDNDRLGARVAQMASADTLVLLSDIDGLYTADPRRNPDARHISDVEGVTAEIEAMAGAAGSGYASGGMVTKLAAAKIAGAAGCRMVIANGRETHPIRRIDAGPDQGGGRCTWFHAGASPLTARKRWIASSLAPRGQLIVDAGAIRALNAGKSLLPAGVSEVVGTFERGDLVTLHGPDRVIRGRGLVAYASDDARLIAGLKSREIETALGYRGRDEIVHRDDLVLADGRAAEEDTPR</sequence>
<comment type="subcellular location">
    <subcellularLocation>
        <location evidence="8">Cytoplasm</location>
    </subcellularLocation>
</comment>
<dbReference type="EMBL" id="FNBW01000012">
    <property type="protein sequence ID" value="SDG23821.1"/>
    <property type="molecule type" value="Genomic_DNA"/>
</dbReference>
<dbReference type="InterPro" id="IPR002478">
    <property type="entry name" value="PUA"/>
</dbReference>
<evidence type="ECO:0000256" key="3">
    <source>
        <dbReference type="ARBA" id="ARBA00022650"/>
    </source>
</evidence>
<dbReference type="InterPro" id="IPR019797">
    <property type="entry name" value="Glutamate_5-kinase_CS"/>
</dbReference>
<dbReference type="HAMAP" id="MF_00456">
    <property type="entry name" value="ProB"/>
    <property type="match status" value="1"/>
</dbReference>
<gene>
    <name evidence="8" type="primary">proB</name>
    <name evidence="11" type="ORF">SAMN05660686_03793</name>
</gene>
<dbReference type="EC" id="2.7.2.11" evidence="8"/>
<evidence type="ECO:0000256" key="9">
    <source>
        <dbReference type="SAM" id="MobiDB-lite"/>
    </source>
</evidence>
<dbReference type="FunFam" id="3.40.1160.10:FF:000018">
    <property type="entry name" value="Glutamate 5-kinase"/>
    <property type="match status" value="1"/>
</dbReference>
<comment type="function">
    <text evidence="8">Catalyzes the transfer of a phosphate group to glutamate to form L-glutamate 5-phosphate.</text>
</comment>
<evidence type="ECO:0000256" key="1">
    <source>
        <dbReference type="ARBA" id="ARBA00022490"/>
    </source>
</evidence>
<feature type="binding site" evidence="8">
    <location>
        <begin position="206"/>
        <end position="207"/>
    </location>
    <ligand>
        <name>ATP</name>
        <dbReference type="ChEBI" id="CHEBI:30616"/>
    </ligand>
</feature>
<reference evidence="11 12" key="1">
    <citation type="submission" date="2016-10" db="EMBL/GenBank/DDBJ databases">
        <authorList>
            <person name="Varghese N."/>
            <person name="Submissions S."/>
        </authorList>
    </citation>
    <scope>NUCLEOTIDE SEQUENCE [LARGE SCALE GENOMIC DNA]</scope>
    <source>
        <strain evidence="11 12">DSM 18839</strain>
    </source>
</reference>
<proteinExistence type="inferred from homology"/>
<dbReference type="SUPFAM" id="SSF88697">
    <property type="entry name" value="PUA domain-like"/>
    <property type="match status" value="1"/>
</dbReference>
<dbReference type="GO" id="GO:0055129">
    <property type="term" value="P:L-proline biosynthetic process"/>
    <property type="evidence" value="ECO:0007669"/>
    <property type="project" value="UniProtKB-UniRule"/>
</dbReference>
<keyword evidence="4 8" id="KW-0808">Transferase</keyword>
<dbReference type="RefSeq" id="WP_093152775.1">
    <property type="nucleotide sequence ID" value="NZ_FNBW01000012.1"/>
</dbReference>